<dbReference type="Proteomes" id="UP001054252">
    <property type="component" value="Unassembled WGS sequence"/>
</dbReference>
<dbReference type="PANTHER" id="PTHR21450:SF9">
    <property type="entry name" value="BZIP DOMAIN CLASS TRANSCRIPTION FACTOR (DUF630 AND DUF632)-RELATED"/>
    <property type="match status" value="1"/>
</dbReference>
<dbReference type="EMBL" id="BPVZ01000037">
    <property type="protein sequence ID" value="GKV12742.1"/>
    <property type="molecule type" value="Genomic_DNA"/>
</dbReference>
<proteinExistence type="predicted"/>
<accession>A0AAV5JN81</accession>
<dbReference type="AlphaFoldDB" id="A0AAV5JN81"/>
<comment type="caution">
    <text evidence="2">The sequence shown here is derived from an EMBL/GenBank/DDBJ whole genome shotgun (WGS) entry which is preliminary data.</text>
</comment>
<evidence type="ECO:0000313" key="2">
    <source>
        <dbReference type="EMBL" id="GKV12742.1"/>
    </source>
</evidence>
<dbReference type="PANTHER" id="PTHR21450">
    <property type="entry name" value="PROTEIN ALTERED PHOSPHATE STARVATION RESPONSE 1"/>
    <property type="match status" value="1"/>
</dbReference>
<feature type="domain" description="DUF632" evidence="1">
    <location>
        <begin position="1"/>
        <end position="97"/>
    </location>
</feature>
<organism evidence="2 3">
    <name type="scientific">Rubroshorea leprosula</name>
    <dbReference type="NCBI Taxonomy" id="152421"/>
    <lineage>
        <taxon>Eukaryota</taxon>
        <taxon>Viridiplantae</taxon>
        <taxon>Streptophyta</taxon>
        <taxon>Embryophyta</taxon>
        <taxon>Tracheophyta</taxon>
        <taxon>Spermatophyta</taxon>
        <taxon>Magnoliopsida</taxon>
        <taxon>eudicotyledons</taxon>
        <taxon>Gunneridae</taxon>
        <taxon>Pentapetalae</taxon>
        <taxon>rosids</taxon>
        <taxon>malvids</taxon>
        <taxon>Malvales</taxon>
        <taxon>Dipterocarpaceae</taxon>
        <taxon>Rubroshorea</taxon>
    </lineage>
</organism>
<sequence>MWKSMCRYHEAQNHIVQQVSGLVNRSGNGDPTSELHRLATRDLESVVSAWSSSFYRLIKFQRDFIRSLDGWFELTLILVSNDNVEGSMEPSTKLEKKASTLRSIEGKDNGHVLGQDPLADKKLEHAACQRRMEDENLWLSKAIEETRAVILNSLQPFLSRVFEELIGLSVSLDTVCPVPRLEEEEEVPRLEDVSVTLDTVCPVPRPEEEEVPRLEEDVSVSLDIVCLVPRLEEEEEVPRLEEDVSVSLDSVCPVLRLEEKEEVEEEEDLT</sequence>
<evidence type="ECO:0000313" key="3">
    <source>
        <dbReference type="Proteomes" id="UP001054252"/>
    </source>
</evidence>
<reference evidence="2 3" key="1">
    <citation type="journal article" date="2021" name="Commun. Biol.">
        <title>The genome of Shorea leprosula (Dipterocarpaceae) highlights the ecological relevance of drought in aseasonal tropical rainforests.</title>
        <authorList>
            <person name="Ng K.K.S."/>
            <person name="Kobayashi M.J."/>
            <person name="Fawcett J.A."/>
            <person name="Hatakeyama M."/>
            <person name="Paape T."/>
            <person name="Ng C.H."/>
            <person name="Ang C.C."/>
            <person name="Tnah L.H."/>
            <person name="Lee C.T."/>
            <person name="Nishiyama T."/>
            <person name="Sese J."/>
            <person name="O'Brien M.J."/>
            <person name="Copetti D."/>
            <person name="Mohd Noor M.I."/>
            <person name="Ong R.C."/>
            <person name="Putra M."/>
            <person name="Sireger I.Z."/>
            <person name="Indrioko S."/>
            <person name="Kosugi Y."/>
            <person name="Izuno A."/>
            <person name="Isagi Y."/>
            <person name="Lee S.L."/>
            <person name="Shimizu K.K."/>
        </authorList>
    </citation>
    <scope>NUCLEOTIDE SEQUENCE [LARGE SCALE GENOMIC DNA]</scope>
    <source>
        <strain evidence="2">214</strain>
    </source>
</reference>
<name>A0AAV5JN81_9ROSI</name>
<protein>
    <recommendedName>
        <fullName evidence="1">DUF632 domain-containing protein</fullName>
    </recommendedName>
</protein>
<gene>
    <name evidence="2" type="ORF">SLEP1_g23856</name>
</gene>
<dbReference type="Pfam" id="PF04782">
    <property type="entry name" value="DUF632"/>
    <property type="match status" value="1"/>
</dbReference>
<keyword evidence="3" id="KW-1185">Reference proteome</keyword>
<dbReference type="InterPro" id="IPR006867">
    <property type="entry name" value="DUF632"/>
</dbReference>
<evidence type="ECO:0000259" key="1">
    <source>
        <dbReference type="Pfam" id="PF04782"/>
    </source>
</evidence>